<comment type="caution">
    <text evidence="3">The sequence shown here is derived from an EMBL/GenBank/DDBJ whole genome shotgun (WGS) entry which is preliminary data.</text>
</comment>
<name>A0ABN3G0E1_9PSEU</name>
<dbReference type="InterPro" id="IPR000182">
    <property type="entry name" value="GNAT_dom"/>
</dbReference>
<proteinExistence type="predicted"/>
<keyword evidence="1" id="KW-0808">Transferase</keyword>
<dbReference type="InterPro" id="IPR050769">
    <property type="entry name" value="NAT_camello-type"/>
</dbReference>
<accession>A0ABN3G0E1</accession>
<dbReference type="PANTHER" id="PTHR13947">
    <property type="entry name" value="GNAT FAMILY N-ACETYLTRANSFERASE"/>
    <property type="match status" value="1"/>
</dbReference>
<protein>
    <submittedName>
        <fullName evidence="3">GNAT family N-acetyltransferase</fullName>
    </submittedName>
</protein>
<organism evidence="3 4">
    <name type="scientific">Saccharopolyspora halophila</name>
    <dbReference type="NCBI Taxonomy" id="405551"/>
    <lineage>
        <taxon>Bacteria</taxon>
        <taxon>Bacillati</taxon>
        <taxon>Actinomycetota</taxon>
        <taxon>Actinomycetes</taxon>
        <taxon>Pseudonocardiales</taxon>
        <taxon>Pseudonocardiaceae</taxon>
        <taxon>Saccharopolyspora</taxon>
    </lineage>
</organism>
<evidence type="ECO:0000256" key="1">
    <source>
        <dbReference type="ARBA" id="ARBA00022679"/>
    </source>
</evidence>
<dbReference type="SUPFAM" id="SSF55729">
    <property type="entry name" value="Acyl-CoA N-acyltransferases (Nat)"/>
    <property type="match status" value="1"/>
</dbReference>
<evidence type="ECO:0000259" key="2">
    <source>
        <dbReference type="PROSITE" id="PS51186"/>
    </source>
</evidence>
<dbReference type="EMBL" id="BAAARA010000004">
    <property type="protein sequence ID" value="GAA2341529.1"/>
    <property type="molecule type" value="Genomic_DNA"/>
</dbReference>
<dbReference type="CDD" id="cd04301">
    <property type="entry name" value="NAT_SF"/>
    <property type="match status" value="1"/>
</dbReference>
<gene>
    <name evidence="3" type="ORF">GCM10009854_17540</name>
</gene>
<dbReference type="PROSITE" id="PS51186">
    <property type="entry name" value="GNAT"/>
    <property type="match status" value="1"/>
</dbReference>
<evidence type="ECO:0000313" key="3">
    <source>
        <dbReference type="EMBL" id="GAA2341529.1"/>
    </source>
</evidence>
<dbReference type="Pfam" id="PF00583">
    <property type="entry name" value="Acetyltransf_1"/>
    <property type="match status" value="1"/>
</dbReference>
<keyword evidence="4" id="KW-1185">Reference proteome</keyword>
<sequence length="182" mass="20132">MSGERFGEVEGYELRLAQPADVEGARKLMFDTFYLVMGYGYVPQWHADVIGIRETYLQRPGHALFVAVDGQRVVGTAGVRAGGPKSPPCATWLAERYADAAQLARVYVDPAHRRRGLARALVERACAHIADSRAYDSIYLHTDPAIEGAEPFWRELAKEVHDERGEPGGNGIIHFEIPMPAV</sequence>
<dbReference type="Gene3D" id="3.40.630.30">
    <property type="match status" value="1"/>
</dbReference>
<evidence type="ECO:0000313" key="4">
    <source>
        <dbReference type="Proteomes" id="UP001501218"/>
    </source>
</evidence>
<dbReference type="RefSeq" id="WP_344128635.1">
    <property type="nucleotide sequence ID" value="NZ_BAAARA010000004.1"/>
</dbReference>
<dbReference type="InterPro" id="IPR016181">
    <property type="entry name" value="Acyl_CoA_acyltransferase"/>
</dbReference>
<dbReference type="Proteomes" id="UP001501218">
    <property type="component" value="Unassembled WGS sequence"/>
</dbReference>
<feature type="domain" description="N-acetyltransferase" evidence="2">
    <location>
        <begin position="12"/>
        <end position="182"/>
    </location>
</feature>
<reference evidence="3 4" key="1">
    <citation type="journal article" date="2019" name="Int. J. Syst. Evol. Microbiol.">
        <title>The Global Catalogue of Microorganisms (GCM) 10K type strain sequencing project: providing services to taxonomists for standard genome sequencing and annotation.</title>
        <authorList>
            <consortium name="The Broad Institute Genomics Platform"/>
            <consortium name="The Broad Institute Genome Sequencing Center for Infectious Disease"/>
            <person name="Wu L."/>
            <person name="Ma J."/>
        </authorList>
    </citation>
    <scope>NUCLEOTIDE SEQUENCE [LARGE SCALE GENOMIC DNA]</scope>
    <source>
        <strain evidence="3 4">JCM 16221</strain>
    </source>
</reference>
<dbReference type="PANTHER" id="PTHR13947:SF37">
    <property type="entry name" value="LD18367P"/>
    <property type="match status" value="1"/>
</dbReference>